<dbReference type="AlphaFoldDB" id="A0A2U1AQG1"/>
<comment type="caution">
    <text evidence="2">The sequence shown here is derived from an EMBL/GenBank/DDBJ whole genome shotgun (WGS) entry which is preliminary data.</text>
</comment>
<feature type="transmembrane region" description="Helical" evidence="1">
    <location>
        <begin position="32"/>
        <end position="54"/>
    </location>
</feature>
<organism evidence="2 3">
    <name type="scientific">Pontibacter virosus</name>
    <dbReference type="NCBI Taxonomy" id="1765052"/>
    <lineage>
        <taxon>Bacteria</taxon>
        <taxon>Pseudomonadati</taxon>
        <taxon>Bacteroidota</taxon>
        <taxon>Cytophagia</taxon>
        <taxon>Cytophagales</taxon>
        <taxon>Hymenobacteraceae</taxon>
        <taxon>Pontibacter</taxon>
    </lineage>
</organism>
<accession>A0A2U1AQG1</accession>
<keyword evidence="1" id="KW-0472">Membrane</keyword>
<proteinExistence type="predicted"/>
<feature type="transmembrane region" description="Helical" evidence="1">
    <location>
        <begin position="7"/>
        <end position="26"/>
    </location>
</feature>
<name>A0A2U1AQG1_9BACT</name>
<keyword evidence="3" id="KW-1185">Reference proteome</keyword>
<dbReference type="EMBL" id="QEKI01000016">
    <property type="protein sequence ID" value="PVY38571.1"/>
    <property type="molecule type" value="Genomic_DNA"/>
</dbReference>
<reference evidence="2 3" key="1">
    <citation type="submission" date="2018-04" db="EMBL/GenBank/DDBJ databases">
        <title>Genomic Encyclopedia of Type Strains, Phase IV (KMG-IV): sequencing the most valuable type-strain genomes for metagenomic binning, comparative biology and taxonomic classification.</title>
        <authorList>
            <person name="Goeker M."/>
        </authorList>
    </citation>
    <scope>NUCLEOTIDE SEQUENCE [LARGE SCALE GENOMIC DNA]</scope>
    <source>
        <strain evidence="2 3">DSM 100231</strain>
    </source>
</reference>
<gene>
    <name evidence="2" type="ORF">C8E01_11696</name>
</gene>
<keyword evidence="1" id="KW-1133">Transmembrane helix</keyword>
<sequence>MAQDTPTGGILWIIGGILLIALAFLPESGLQQVLYIAVIALTVLVPVVYSFMAYRKEQRLNQHT</sequence>
<keyword evidence="1" id="KW-0812">Transmembrane</keyword>
<dbReference type="Proteomes" id="UP000245466">
    <property type="component" value="Unassembled WGS sequence"/>
</dbReference>
<evidence type="ECO:0000313" key="3">
    <source>
        <dbReference type="Proteomes" id="UP000245466"/>
    </source>
</evidence>
<evidence type="ECO:0000313" key="2">
    <source>
        <dbReference type="EMBL" id="PVY38571.1"/>
    </source>
</evidence>
<protein>
    <submittedName>
        <fullName evidence="2">Uncharacterized protein</fullName>
    </submittedName>
</protein>
<evidence type="ECO:0000256" key="1">
    <source>
        <dbReference type="SAM" id="Phobius"/>
    </source>
</evidence>